<feature type="non-terminal residue" evidence="3">
    <location>
        <position position="1"/>
    </location>
</feature>
<evidence type="ECO:0000313" key="4">
    <source>
        <dbReference type="Proteomes" id="UP000198211"/>
    </source>
</evidence>
<sequence length="202" mass="22860">VTLTTGEFLLFRGDLVHAGAEYKRMNIRLHCYIRVRGIKQNPNSTEAVVFSSYMCEYCTMQCHSNLHRRNHQRFCKDNPEKEKQKAQRAAAEYRGGRCDLCNISYRKRSAYTKHNQRRHSKKAKTTLRGGSDGQAQVCEESSDAEEDCSEQGESSEDEDSGEEESSTDVKSSDEERSEASVEEESSASVSGEESSDKEDCED</sequence>
<comment type="caution">
    <text evidence="3">The sequence shown here is derived from an EMBL/GenBank/DDBJ whole genome shotgun (WGS) entry which is preliminary data.</text>
</comment>
<reference evidence="4" key="1">
    <citation type="submission" date="2017-03" db="EMBL/GenBank/DDBJ databases">
        <title>Phytopthora megakarya and P. palmivora, two closely related causual agents of cacao black pod achieved similar genome size and gene model numbers by different mechanisms.</title>
        <authorList>
            <person name="Ali S."/>
            <person name="Shao J."/>
            <person name="Larry D.J."/>
            <person name="Kronmiller B."/>
            <person name="Shen D."/>
            <person name="Strem M.D."/>
            <person name="Melnick R.L."/>
            <person name="Guiltinan M.J."/>
            <person name="Tyler B.M."/>
            <person name="Meinhardt L.W."/>
            <person name="Bailey B.A."/>
        </authorList>
    </citation>
    <scope>NUCLEOTIDE SEQUENCE [LARGE SCALE GENOMIC DNA]</scope>
    <source>
        <strain evidence="4">zdho120</strain>
    </source>
</reference>
<evidence type="ECO:0000313" key="3">
    <source>
        <dbReference type="EMBL" id="OWY97287.1"/>
    </source>
</evidence>
<evidence type="ECO:0000259" key="2">
    <source>
        <dbReference type="PROSITE" id="PS00028"/>
    </source>
</evidence>
<gene>
    <name evidence="3" type="ORF">PHMEG_00032230</name>
</gene>
<feature type="compositionally biased region" description="Acidic residues" evidence="1">
    <location>
        <begin position="140"/>
        <end position="166"/>
    </location>
</feature>
<organism evidence="3 4">
    <name type="scientific">Phytophthora megakarya</name>
    <dbReference type="NCBI Taxonomy" id="4795"/>
    <lineage>
        <taxon>Eukaryota</taxon>
        <taxon>Sar</taxon>
        <taxon>Stramenopiles</taxon>
        <taxon>Oomycota</taxon>
        <taxon>Peronosporomycetes</taxon>
        <taxon>Peronosporales</taxon>
        <taxon>Peronosporaceae</taxon>
        <taxon>Phytophthora</taxon>
    </lineage>
</organism>
<dbReference type="InterPro" id="IPR013087">
    <property type="entry name" value="Znf_C2H2_type"/>
</dbReference>
<dbReference type="AlphaFoldDB" id="A0A225UWU4"/>
<feature type="compositionally biased region" description="Basic residues" evidence="1">
    <location>
        <begin position="112"/>
        <end position="125"/>
    </location>
</feature>
<dbReference type="EMBL" id="NBNE01010643">
    <property type="protein sequence ID" value="OWY97287.1"/>
    <property type="molecule type" value="Genomic_DNA"/>
</dbReference>
<feature type="compositionally biased region" description="Basic and acidic residues" evidence="1">
    <location>
        <begin position="170"/>
        <end position="179"/>
    </location>
</feature>
<proteinExistence type="predicted"/>
<dbReference type="OrthoDB" id="90882at2759"/>
<accession>A0A225UWU4</accession>
<feature type="domain" description="C2H2-type" evidence="2">
    <location>
        <begin position="98"/>
        <end position="119"/>
    </location>
</feature>
<dbReference type="PROSITE" id="PS00028">
    <property type="entry name" value="ZINC_FINGER_C2H2_1"/>
    <property type="match status" value="1"/>
</dbReference>
<evidence type="ECO:0000256" key="1">
    <source>
        <dbReference type="SAM" id="MobiDB-lite"/>
    </source>
</evidence>
<feature type="region of interest" description="Disordered" evidence="1">
    <location>
        <begin position="112"/>
        <end position="202"/>
    </location>
</feature>
<keyword evidence="4" id="KW-1185">Reference proteome</keyword>
<name>A0A225UWU4_9STRA</name>
<dbReference type="Proteomes" id="UP000198211">
    <property type="component" value="Unassembled WGS sequence"/>
</dbReference>
<protein>
    <recommendedName>
        <fullName evidence="2">C2H2-type domain-containing protein</fullName>
    </recommendedName>
</protein>
<feature type="compositionally biased region" description="Acidic residues" evidence="1">
    <location>
        <begin position="193"/>
        <end position="202"/>
    </location>
</feature>